<dbReference type="GO" id="GO:0005737">
    <property type="term" value="C:cytoplasm"/>
    <property type="evidence" value="ECO:0007669"/>
    <property type="project" value="TreeGrafter"/>
</dbReference>
<sequence>MPARPPPPSAPTTPHPSQYSHSHHPHSHSHSHAHAHALYPQPHPYPFPQAPSPSPPHTSSSSTTVPSASSPHVSEILPRLYISDLQTAEDPAALSALGITHVLSAMPGRVALPSALAAHAMQVPLHDAPFAELAAHLPRTTRYIARALRASPEARVLVHCAMGASRSVAVVCGYLIAAHGLHPSQALELVRARRAAAAPNRGFVDQLYEYQRSLAQGQGHGASGTLE</sequence>
<comment type="similarity">
    <text evidence="1">Belongs to the protein-tyrosine phosphatase family. Non-receptor class dual specificity subfamily.</text>
</comment>
<feature type="domain" description="Tyrosine specific protein phosphatases" evidence="7">
    <location>
        <begin position="135"/>
        <end position="194"/>
    </location>
</feature>
<feature type="compositionally biased region" description="Pro residues" evidence="5">
    <location>
        <begin position="1"/>
        <end position="14"/>
    </location>
</feature>
<evidence type="ECO:0000313" key="8">
    <source>
        <dbReference type="EMBL" id="KAH8981140.1"/>
    </source>
</evidence>
<dbReference type="CDD" id="cd14498">
    <property type="entry name" value="DSP"/>
    <property type="match status" value="1"/>
</dbReference>
<comment type="caution">
    <text evidence="8">The sequence shown here is derived from an EMBL/GenBank/DDBJ whole genome shotgun (WGS) entry which is preliminary data.</text>
</comment>
<name>A0AAD4Q3I4_9AGAM</name>
<feature type="compositionally biased region" description="Pro residues" evidence="5">
    <location>
        <begin position="41"/>
        <end position="56"/>
    </location>
</feature>
<dbReference type="EC" id="3.1.3.48" evidence="2"/>
<evidence type="ECO:0000256" key="5">
    <source>
        <dbReference type="SAM" id="MobiDB-lite"/>
    </source>
</evidence>
<dbReference type="Gene3D" id="3.90.190.10">
    <property type="entry name" value="Protein tyrosine phosphatase superfamily"/>
    <property type="match status" value="1"/>
</dbReference>
<feature type="compositionally biased region" description="Low complexity" evidence="5">
    <location>
        <begin position="57"/>
        <end position="70"/>
    </location>
</feature>
<dbReference type="AlphaFoldDB" id="A0AAD4Q3I4"/>
<dbReference type="EMBL" id="JAKELL010000121">
    <property type="protein sequence ID" value="KAH8981140.1"/>
    <property type="molecule type" value="Genomic_DNA"/>
</dbReference>
<dbReference type="SUPFAM" id="SSF52799">
    <property type="entry name" value="(Phosphotyrosine protein) phosphatases II"/>
    <property type="match status" value="1"/>
</dbReference>
<dbReference type="PANTHER" id="PTHR10159:SF519">
    <property type="entry name" value="DUAL SPECIFICITY PROTEIN PHOSPHATASE MPK3"/>
    <property type="match status" value="1"/>
</dbReference>
<keyword evidence="4" id="KW-0904">Protein phosphatase</keyword>
<dbReference type="GO" id="GO:0004725">
    <property type="term" value="F:protein tyrosine phosphatase activity"/>
    <property type="evidence" value="ECO:0007669"/>
    <property type="project" value="UniProtKB-EC"/>
</dbReference>
<dbReference type="PANTHER" id="PTHR10159">
    <property type="entry name" value="DUAL SPECIFICITY PROTEIN PHOSPHATASE"/>
    <property type="match status" value="1"/>
</dbReference>
<evidence type="ECO:0000313" key="9">
    <source>
        <dbReference type="Proteomes" id="UP001201163"/>
    </source>
</evidence>
<evidence type="ECO:0000259" key="6">
    <source>
        <dbReference type="PROSITE" id="PS50054"/>
    </source>
</evidence>
<keyword evidence="9" id="KW-1185">Reference proteome</keyword>
<feature type="domain" description="Tyrosine-protein phosphatase" evidence="6">
    <location>
        <begin position="72"/>
        <end position="216"/>
    </location>
</feature>
<evidence type="ECO:0000256" key="1">
    <source>
        <dbReference type="ARBA" id="ARBA00008601"/>
    </source>
</evidence>
<evidence type="ECO:0000256" key="2">
    <source>
        <dbReference type="ARBA" id="ARBA00013064"/>
    </source>
</evidence>
<gene>
    <name evidence="8" type="ORF">EDB92DRAFT_1898538</name>
</gene>
<evidence type="ECO:0000256" key="3">
    <source>
        <dbReference type="ARBA" id="ARBA00022801"/>
    </source>
</evidence>
<dbReference type="SMART" id="SM00195">
    <property type="entry name" value="DSPc"/>
    <property type="match status" value="1"/>
</dbReference>
<dbReference type="PROSITE" id="PS50056">
    <property type="entry name" value="TYR_PHOSPHATASE_2"/>
    <property type="match status" value="1"/>
</dbReference>
<organism evidence="8 9">
    <name type="scientific">Lactarius akahatsu</name>
    <dbReference type="NCBI Taxonomy" id="416441"/>
    <lineage>
        <taxon>Eukaryota</taxon>
        <taxon>Fungi</taxon>
        <taxon>Dikarya</taxon>
        <taxon>Basidiomycota</taxon>
        <taxon>Agaricomycotina</taxon>
        <taxon>Agaricomycetes</taxon>
        <taxon>Russulales</taxon>
        <taxon>Russulaceae</taxon>
        <taxon>Lactarius</taxon>
    </lineage>
</organism>
<feature type="region of interest" description="Disordered" evidence="5">
    <location>
        <begin position="1"/>
        <end position="70"/>
    </location>
</feature>
<dbReference type="InterPro" id="IPR000340">
    <property type="entry name" value="Dual-sp_phosphatase_cat-dom"/>
</dbReference>
<keyword evidence="3" id="KW-0378">Hydrolase</keyword>
<proteinExistence type="inferred from homology"/>
<evidence type="ECO:0000259" key="7">
    <source>
        <dbReference type="PROSITE" id="PS50056"/>
    </source>
</evidence>
<dbReference type="InterPro" id="IPR029021">
    <property type="entry name" value="Prot-tyrosine_phosphatase-like"/>
</dbReference>
<dbReference type="PRINTS" id="PR01908">
    <property type="entry name" value="ADSPHPHTASE"/>
</dbReference>
<feature type="compositionally biased region" description="Basic residues" evidence="5">
    <location>
        <begin position="21"/>
        <end position="35"/>
    </location>
</feature>
<dbReference type="InterPro" id="IPR020422">
    <property type="entry name" value="TYR_PHOSPHATASE_DUAL_dom"/>
</dbReference>
<reference evidence="8" key="1">
    <citation type="submission" date="2022-01" db="EMBL/GenBank/DDBJ databases">
        <title>Comparative genomics reveals a dynamic genome evolution in the ectomycorrhizal milk-cap (Lactarius) mushrooms.</title>
        <authorList>
            <consortium name="DOE Joint Genome Institute"/>
            <person name="Lebreton A."/>
            <person name="Tang N."/>
            <person name="Kuo A."/>
            <person name="LaButti K."/>
            <person name="Drula E."/>
            <person name="Barry K."/>
            <person name="Clum A."/>
            <person name="Lipzen A."/>
            <person name="Mousain D."/>
            <person name="Ng V."/>
            <person name="Wang R."/>
            <person name="Wang X."/>
            <person name="Dai Y."/>
            <person name="Henrissat B."/>
            <person name="Grigoriev I.V."/>
            <person name="Guerin-Laguette A."/>
            <person name="Yu F."/>
            <person name="Martin F.M."/>
        </authorList>
    </citation>
    <scope>NUCLEOTIDE SEQUENCE</scope>
    <source>
        <strain evidence="8">QP</strain>
    </source>
</reference>
<accession>A0AAD4Q3I4</accession>
<dbReference type="InterPro" id="IPR000387">
    <property type="entry name" value="Tyr_Pase_dom"/>
</dbReference>
<dbReference type="Proteomes" id="UP001201163">
    <property type="component" value="Unassembled WGS sequence"/>
</dbReference>
<dbReference type="PROSITE" id="PS50054">
    <property type="entry name" value="TYR_PHOSPHATASE_DUAL"/>
    <property type="match status" value="1"/>
</dbReference>
<evidence type="ECO:0000256" key="4">
    <source>
        <dbReference type="ARBA" id="ARBA00022912"/>
    </source>
</evidence>
<dbReference type="Pfam" id="PF00782">
    <property type="entry name" value="DSPc"/>
    <property type="match status" value="1"/>
</dbReference>
<protein>
    <recommendedName>
        <fullName evidence="2">protein-tyrosine-phosphatase</fullName>
        <ecNumber evidence="2">3.1.3.48</ecNumber>
    </recommendedName>
</protein>
<dbReference type="GO" id="GO:0043409">
    <property type="term" value="P:negative regulation of MAPK cascade"/>
    <property type="evidence" value="ECO:0007669"/>
    <property type="project" value="TreeGrafter"/>
</dbReference>